<dbReference type="AlphaFoldDB" id="A0A1T5M2A1"/>
<dbReference type="InterPro" id="IPR045851">
    <property type="entry name" value="AMP-bd_C_sf"/>
</dbReference>
<dbReference type="InterPro" id="IPR000873">
    <property type="entry name" value="AMP-dep_synth/lig_dom"/>
</dbReference>
<dbReference type="STRING" id="688867.SAMN05660236_4176"/>
<keyword evidence="5" id="KW-1185">Reference proteome</keyword>
<dbReference type="EMBL" id="FUZU01000003">
    <property type="protein sequence ID" value="SKC82407.1"/>
    <property type="molecule type" value="Genomic_DNA"/>
</dbReference>
<reference evidence="4 5" key="1">
    <citation type="submission" date="2017-02" db="EMBL/GenBank/DDBJ databases">
        <authorList>
            <person name="Peterson S.W."/>
        </authorList>
    </citation>
    <scope>NUCLEOTIDE SEQUENCE [LARGE SCALE GENOMIC DNA]</scope>
    <source>
        <strain evidence="4 5">DSM 25262</strain>
    </source>
</reference>
<sequence length="366" mass="40897">MSYPFPSLWINGRNVYIQDIIAARASAENDFEQSTFDFIKNWLGDKDVFEIQTSGSTGTPKKLIVTRDQMIASARMTEQALSLKAGDTALVCLNTQYIAGRMMLVRCFTTGMRMVVTDPSANPLAYRPSDVSIDFTALVPYQLYTILSSEQAGVLNTIRCAIIGGAPLNTETRETLQAYTCQFYATYGMTETISHIALQALNGAIASPAFKALPGVTLGVDARGCLTIETPHLEEKITTNDLVDLHDAMHFIWLGRWDNVINSGGVKIIPEHLESKVSNVLYRCGILRPFFIGSIPDYKLGEKIVLVLEDDGPLDEKNKSKIFEEFKQSFSAYESPKEIFTITKFIYTDTHKINRRKTIEMLTKQV</sequence>
<evidence type="ECO:0000259" key="3">
    <source>
        <dbReference type="Pfam" id="PF00501"/>
    </source>
</evidence>
<evidence type="ECO:0000313" key="5">
    <source>
        <dbReference type="Proteomes" id="UP000190961"/>
    </source>
</evidence>
<gene>
    <name evidence="4" type="ORF">SAMN05660236_4176</name>
</gene>
<dbReference type="PANTHER" id="PTHR43201:SF5">
    <property type="entry name" value="MEDIUM-CHAIN ACYL-COA LIGASE ACSF2, MITOCHONDRIAL"/>
    <property type="match status" value="1"/>
</dbReference>
<proteinExistence type="inferred from homology"/>
<dbReference type="Pfam" id="PF00501">
    <property type="entry name" value="AMP-binding"/>
    <property type="match status" value="1"/>
</dbReference>
<name>A0A1T5M2A1_9BACT</name>
<dbReference type="GO" id="GO:0006631">
    <property type="term" value="P:fatty acid metabolic process"/>
    <property type="evidence" value="ECO:0007669"/>
    <property type="project" value="TreeGrafter"/>
</dbReference>
<dbReference type="Proteomes" id="UP000190961">
    <property type="component" value="Unassembled WGS sequence"/>
</dbReference>
<dbReference type="RefSeq" id="WP_079688724.1">
    <property type="nucleotide sequence ID" value="NZ_FUZU01000003.1"/>
</dbReference>
<organism evidence="4 5">
    <name type="scientific">Ohtaekwangia koreensis</name>
    <dbReference type="NCBI Taxonomy" id="688867"/>
    <lineage>
        <taxon>Bacteria</taxon>
        <taxon>Pseudomonadati</taxon>
        <taxon>Bacteroidota</taxon>
        <taxon>Cytophagia</taxon>
        <taxon>Cytophagales</taxon>
        <taxon>Fulvivirgaceae</taxon>
        <taxon>Ohtaekwangia</taxon>
    </lineage>
</organism>
<dbReference type="Gene3D" id="3.40.50.12780">
    <property type="entry name" value="N-terminal domain of ligase-like"/>
    <property type="match status" value="1"/>
</dbReference>
<evidence type="ECO:0000256" key="2">
    <source>
        <dbReference type="ARBA" id="ARBA00022598"/>
    </source>
</evidence>
<dbReference type="SUPFAM" id="SSF56801">
    <property type="entry name" value="Acetyl-CoA synthetase-like"/>
    <property type="match status" value="1"/>
</dbReference>
<keyword evidence="2 4" id="KW-0436">Ligase</keyword>
<feature type="domain" description="AMP-dependent synthetase/ligase" evidence="3">
    <location>
        <begin position="51"/>
        <end position="198"/>
    </location>
</feature>
<evidence type="ECO:0000313" key="4">
    <source>
        <dbReference type="EMBL" id="SKC82407.1"/>
    </source>
</evidence>
<protein>
    <submittedName>
        <fullName evidence="4">O-succinylbenzoic acid--CoA ligase</fullName>
    </submittedName>
</protein>
<dbReference type="Gene3D" id="3.30.300.30">
    <property type="match status" value="1"/>
</dbReference>
<comment type="similarity">
    <text evidence="1">Belongs to the ATP-dependent AMP-binding enzyme family.</text>
</comment>
<dbReference type="InterPro" id="IPR042099">
    <property type="entry name" value="ANL_N_sf"/>
</dbReference>
<accession>A0A1T5M2A1</accession>
<dbReference type="OrthoDB" id="8870348at2"/>
<dbReference type="PANTHER" id="PTHR43201">
    <property type="entry name" value="ACYL-COA SYNTHETASE"/>
    <property type="match status" value="1"/>
</dbReference>
<evidence type="ECO:0000256" key="1">
    <source>
        <dbReference type="ARBA" id="ARBA00006432"/>
    </source>
</evidence>
<dbReference type="GO" id="GO:0031956">
    <property type="term" value="F:medium-chain fatty acid-CoA ligase activity"/>
    <property type="evidence" value="ECO:0007669"/>
    <property type="project" value="TreeGrafter"/>
</dbReference>